<dbReference type="Proteomes" id="UP000801428">
    <property type="component" value="Unassembled WGS sequence"/>
</dbReference>
<proteinExistence type="inferred from homology"/>
<comment type="caution">
    <text evidence="4">The sequence shown here is derived from an EMBL/GenBank/DDBJ whole genome shotgun (WGS) entry which is preliminary data.</text>
</comment>
<dbReference type="PANTHER" id="PTHR47751">
    <property type="entry name" value="SUPERFAMILY HYDROLASE, PUTATIVE (AFU_ORTHOLOGUE AFUA_2G16580)-RELATED"/>
    <property type="match status" value="1"/>
</dbReference>
<dbReference type="PANTHER" id="PTHR47751:SF1">
    <property type="entry name" value="SUPERFAMILY HYDROLASE, PUTATIVE (AFU_ORTHOLOGUE AFUA_2G16580)-RELATED"/>
    <property type="match status" value="1"/>
</dbReference>
<feature type="signal peptide" evidence="2">
    <location>
        <begin position="1"/>
        <end position="25"/>
    </location>
</feature>
<name>A0A9P4T5K1_CURKU</name>
<evidence type="ECO:0000313" key="5">
    <source>
        <dbReference type="Proteomes" id="UP000801428"/>
    </source>
</evidence>
<dbReference type="Gene3D" id="1.10.10.800">
    <property type="match status" value="1"/>
</dbReference>
<dbReference type="InterPro" id="IPR051411">
    <property type="entry name" value="Polyketide_trans_af380"/>
</dbReference>
<dbReference type="AlphaFoldDB" id="A0A9P4T5K1"/>
<feature type="chain" id="PRO_5040132363" description="Dienelactone hydrolase domain-containing protein" evidence="2">
    <location>
        <begin position="26"/>
        <end position="356"/>
    </location>
</feature>
<comment type="similarity">
    <text evidence="1">Belongs to the polyketide transferase af380 family.</text>
</comment>
<dbReference type="GO" id="GO:0016787">
    <property type="term" value="F:hydrolase activity"/>
    <property type="evidence" value="ECO:0007669"/>
    <property type="project" value="InterPro"/>
</dbReference>
<dbReference type="InterPro" id="IPR002925">
    <property type="entry name" value="Dienelactn_hydro"/>
</dbReference>
<dbReference type="Pfam" id="PF01738">
    <property type="entry name" value="DLH"/>
    <property type="match status" value="1"/>
</dbReference>
<keyword evidence="2" id="KW-0732">Signal</keyword>
<organism evidence="4 5">
    <name type="scientific">Curvularia kusanoi</name>
    <name type="common">Cochliobolus kusanoi</name>
    <dbReference type="NCBI Taxonomy" id="90978"/>
    <lineage>
        <taxon>Eukaryota</taxon>
        <taxon>Fungi</taxon>
        <taxon>Dikarya</taxon>
        <taxon>Ascomycota</taxon>
        <taxon>Pezizomycotina</taxon>
        <taxon>Dothideomycetes</taxon>
        <taxon>Pleosporomycetidae</taxon>
        <taxon>Pleosporales</taxon>
        <taxon>Pleosporineae</taxon>
        <taxon>Pleosporaceae</taxon>
        <taxon>Curvularia</taxon>
    </lineage>
</organism>
<sequence>MFFIHQTPATLTAAAIALNALSALAQNLTFEADNFYRSNNVTLHPITFPNQLQMTIAGNLFIPDSLSRSPNTSAAAIVVGHPMGAVKEQAANLYATKLAEHGFITLALDISYWGSSSGTPRNTVLPDVYSESFSAAVDYLGTLGYISRERIGALGVCGSGSFALSAAKIDARIAAVATASMYDMGAANRDGIRHAVSDDARREQVVAASRQRWVEVDGGERQYVGGTPHEVTNETDAVGREFFDFYRTSRGEVTPMGSAPNLTTHPTLASNVRFHNFYPLSDLQMIAPRPVLFIAGDQAHSREFSEVAYQRAQEPKELLWVAGAGHVDLYDRVELIPFGRLAEFFQASLSSGNALL</sequence>
<accession>A0A9P4T5K1</accession>
<evidence type="ECO:0000313" key="4">
    <source>
        <dbReference type="EMBL" id="KAF2995549.1"/>
    </source>
</evidence>
<protein>
    <recommendedName>
        <fullName evidence="3">Dienelactone hydrolase domain-containing protein</fullName>
    </recommendedName>
</protein>
<feature type="domain" description="Dienelactone hydrolase" evidence="3">
    <location>
        <begin position="70"/>
        <end position="178"/>
    </location>
</feature>
<dbReference type="OrthoDB" id="2498029at2759"/>
<evidence type="ECO:0000256" key="2">
    <source>
        <dbReference type="SAM" id="SignalP"/>
    </source>
</evidence>
<dbReference type="SUPFAM" id="SSF53474">
    <property type="entry name" value="alpha/beta-Hydrolases"/>
    <property type="match status" value="1"/>
</dbReference>
<dbReference type="Gene3D" id="3.40.50.1820">
    <property type="entry name" value="alpha/beta hydrolase"/>
    <property type="match status" value="1"/>
</dbReference>
<reference evidence="4" key="1">
    <citation type="submission" date="2019-04" db="EMBL/GenBank/DDBJ databases">
        <title>Sequencing of skin fungus with MAO and IRED activity.</title>
        <authorList>
            <person name="Marsaioli A.J."/>
            <person name="Bonatto J.M.C."/>
            <person name="Reis Junior O."/>
        </authorList>
    </citation>
    <scope>NUCLEOTIDE SEQUENCE</scope>
    <source>
        <strain evidence="4">30M1</strain>
    </source>
</reference>
<evidence type="ECO:0000259" key="3">
    <source>
        <dbReference type="Pfam" id="PF01738"/>
    </source>
</evidence>
<dbReference type="InterPro" id="IPR029058">
    <property type="entry name" value="AB_hydrolase_fold"/>
</dbReference>
<gene>
    <name evidence="4" type="ORF">E8E13_003246</name>
</gene>
<dbReference type="EMBL" id="SWKU01000032">
    <property type="protein sequence ID" value="KAF2995549.1"/>
    <property type="molecule type" value="Genomic_DNA"/>
</dbReference>
<evidence type="ECO:0000256" key="1">
    <source>
        <dbReference type="ARBA" id="ARBA00029464"/>
    </source>
</evidence>
<keyword evidence="5" id="KW-1185">Reference proteome</keyword>